<organism evidence="1">
    <name type="scientific">Siphoviridae sp. ctPAi1</name>
    <dbReference type="NCBI Taxonomy" id="2826320"/>
    <lineage>
        <taxon>Viruses</taxon>
        <taxon>Duplodnaviria</taxon>
        <taxon>Heunggongvirae</taxon>
        <taxon>Uroviricota</taxon>
        <taxon>Caudoviricetes</taxon>
    </lineage>
</organism>
<name>A0A8S5M837_9CAUD</name>
<accession>A0A8S5M837</accession>
<evidence type="ECO:0000313" key="1">
    <source>
        <dbReference type="EMBL" id="DAD78398.1"/>
    </source>
</evidence>
<reference evidence="1" key="1">
    <citation type="journal article" date="2021" name="Proc. Natl. Acad. Sci. U.S.A.">
        <title>A Catalog of Tens of Thousands of Viruses from Human Metagenomes Reveals Hidden Associations with Chronic Diseases.</title>
        <authorList>
            <person name="Tisza M.J."/>
            <person name="Buck C.B."/>
        </authorList>
    </citation>
    <scope>NUCLEOTIDE SEQUENCE</scope>
    <source>
        <strain evidence="1">CtPAi1</strain>
    </source>
</reference>
<dbReference type="EMBL" id="BK014842">
    <property type="protein sequence ID" value="DAD78398.1"/>
    <property type="molecule type" value="Genomic_DNA"/>
</dbReference>
<proteinExistence type="predicted"/>
<sequence>MAITFTSGDLKVYSYNKQTIYNGFSIPRYCSFA</sequence>
<protein>
    <submittedName>
        <fullName evidence="1">Uncharacterized protein</fullName>
    </submittedName>
</protein>